<gene>
    <name evidence="5" type="ORF">MYF79_10240</name>
</gene>
<dbReference type="Proteomes" id="UP000830198">
    <property type="component" value="Chromosome"/>
</dbReference>
<evidence type="ECO:0000313" key="5">
    <source>
        <dbReference type="EMBL" id="UPK71659.1"/>
    </source>
</evidence>
<dbReference type="SUPFAM" id="SSF46785">
    <property type="entry name" value="Winged helix' DNA-binding domain"/>
    <property type="match status" value="1"/>
</dbReference>
<dbReference type="EMBL" id="CP095855">
    <property type="protein sequence ID" value="UPK71659.1"/>
    <property type="molecule type" value="Genomic_DNA"/>
</dbReference>
<evidence type="ECO:0000256" key="2">
    <source>
        <dbReference type="ARBA" id="ARBA00023125"/>
    </source>
</evidence>
<evidence type="ECO:0000259" key="4">
    <source>
        <dbReference type="PROSITE" id="PS51118"/>
    </source>
</evidence>
<protein>
    <submittedName>
        <fullName evidence="5">Helix-turn-helix transcriptional regulator</fullName>
    </submittedName>
</protein>
<sequence length="122" mass="13915">MEMEKCLKKIDERTVEKLIQRVGDALFVLGGKWTLRIIIALYNGSKRFSELRRAVNGISARVLSNELKDLEMNGFLKRVVDNEGFSGTVSYELTDYSFTLEEVVLALSSWGEKHLETIKKSL</sequence>
<dbReference type="PANTHER" id="PTHR33204:SF18">
    <property type="entry name" value="TRANSCRIPTIONAL REGULATORY PROTEIN"/>
    <property type="match status" value="1"/>
</dbReference>
<dbReference type="InterPro" id="IPR036388">
    <property type="entry name" value="WH-like_DNA-bd_sf"/>
</dbReference>
<dbReference type="Pfam" id="PF01638">
    <property type="entry name" value="HxlR"/>
    <property type="match status" value="1"/>
</dbReference>
<dbReference type="RefSeq" id="WP_247813776.1">
    <property type="nucleotide sequence ID" value="NZ_CP095855.1"/>
</dbReference>
<proteinExistence type="predicted"/>
<dbReference type="Gene3D" id="1.10.10.10">
    <property type="entry name" value="Winged helix-like DNA-binding domain superfamily/Winged helix DNA-binding domain"/>
    <property type="match status" value="1"/>
</dbReference>
<reference evidence="5 6" key="1">
    <citation type="submission" date="2022-04" db="EMBL/GenBank/DDBJ databases">
        <title>The arsenic-methylating capacity of Chitinophaga filiformis YT5 during chitin decomposition.</title>
        <authorList>
            <person name="Chen G."/>
            <person name="Liang Y."/>
        </authorList>
    </citation>
    <scope>NUCLEOTIDE SEQUENCE [LARGE SCALE GENOMIC DNA]</scope>
    <source>
        <strain evidence="5 6">YT5</strain>
    </source>
</reference>
<keyword evidence="3" id="KW-0804">Transcription</keyword>
<keyword evidence="2" id="KW-0238">DNA-binding</keyword>
<dbReference type="PANTHER" id="PTHR33204">
    <property type="entry name" value="TRANSCRIPTIONAL REGULATOR, MARR FAMILY"/>
    <property type="match status" value="1"/>
</dbReference>
<dbReference type="PROSITE" id="PS51118">
    <property type="entry name" value="HTH_HXLR"/>
    <property type="match status" value="1"/>
</dbReference>
<dbReference type="InterPro" id="IPR002577">
    <property type="entry name" value="HTH_HxlR"/>
</dbReference>
<feature type="domain" description="HTH hxlR-type" evidence="4">
    <location>
        <begin position="19"/>
        <end position="119"/>
    </location>
</feature>
<keyword evidence="1" id="KW-0805">Transcription regulation</keyword>
<evidence type="ECO:0000256" key="1">
    <source>
        <dbReference type="ARBA" id="ARBA00023015"/>
    </source>
</evidence>
<accession>A0ABY4I6E5</accession>
<dbReference type="InterPro" id="IPR036390">
    <property type="entry name" value="WH_DNA-bd_sf"/>
</dbReference>
<organism evidence="5 6">
    <name type="scientific">Chitinophaga filiformis</name>
    <name type="common">Myxococcus filiformis</name>
    <name type="synonym">Flexibacter filiformis</name>
    <dbReference type="NCBI Taxonomy" id="104663"/>
    <lineage>
        <taxon>Bacteria</taxon>
        <taxon>Pseudomonadati</taxon>
        <taxon>Bacteroidota</taxon>
        <taxon>Chitinophagia</taxon>
        <taxon>Chitinophagales</taxon>
        <taxon>Chitinophagaceae</taxon>
        <taxon>Chitinophaga</taxon>
    </lineage>
</organism>
<name>A0ABY4I6E5_CHIFI</name>
<evidence type="ECO:0000256" key="3">
    <source>
        <dbReference type="ARBA" id="ARBA00023163"/>
    </source>
</evidence>
<evidence type="ECO:0000313" key="6">
    <source>
        <dbReference type="Proteomes" id="UP000830198"/>
    </source>
</evidence>
<keyword evidence="6" id="KW-1185">Reference proteome</keyword>